<gene>
    <name evidence="7" type="primary">rpoE_9</name>
    <name evidence="7" type="ORF">Enr13x_52910</name>
</gene>
<protein>
    <submittedName>
        <fullName evidence="7">ECF RNA polymerase sigma-E factor</fullName>
    </submittedName>
</protein>
<dbReference type="SUPFAM" id="SSF88946">
    <property type="entry name" value="Sigma2 domain of RNA polymerase sigma factors"/>
    <property type="match status" value="1"/>
</dbReference>
<name>A0A518HX28_9BACT</name>
<keyword evidence="4" id="KW-0804">Transcription</keyword>
<evidence type="ECO:0000256" key="3">
    <source>
        <dbReference type="ARBA" id="ARBA00023125"/>
    </source>
</evidence>
<dbReference type="NCBIfam" id="TIGR02937">
    <property type="entry name" value="sigma70-ECF"/>
    <property type="match status" value="1"/>
</dbReference>
<proteinExistence type="predicted"/>
<dbReference type="OrthoDB" id="265297at2"/>
<dbReference type="GO" id="GO:0003677">
    <property type="term" value="F:DNA binding"/>
    <property type="evidence" value="ECO:0007669"/>
    <property type="project" value="UniProtKB-KW"/>
</dbReference>
<reference evidence="7 8" key="1">
    <citation type="submission" date="2019-03" db="EMBL/GenBank/DDBJ databases">
        <title>Deep-cultivation of Planctomycetes and their phenomic and genomic characterization uncovers novel biology.</title>
        <authorList>
            <person name="Wiegand S."/>
            <person name="Jogler M."/>
            <person name="Boedeker C."/>
            <person name="Pinto D."/>
            <person name="Vollmers J."/>
            <person name="Rivas-Marin E."/>
            <person name="Kohn T."/>
            <person name="Peeters S.H."/>
            <person name="Heuer A."/>
            <person name="Rast P."/>
            <person name="Oberbeckmann S."/>
            <person name="Bunk B."/>
            <person name="Jeske O."/>
            <person name="Meyerdierks A."/>
            <person name="Storesund J.E."/>
            <person name="Kallscheuer N."/>
            <person name="Luecker S."/>
            <person name="Lage O.M."/>
            <person name="Pohl T."/>
            <person name="Merkel B.J."/>
            <person name="Hornburger P."/>
            <person name="Mueller R.-W."/>
            <person name="Bruemmer F."/>
            <person name="Labrenz M."/>
            <person name="Spormann A.M."/>
            <person name="Op den Camp H."/>
            <person name="Overmann J."/>
            <person name="Amann R."/>
            <person name="Jetten M.S.M."/>
            <person name="Mascher T."/>
            <person name="Medema M.H."/>
            <person name="Devos D.P."/>
            <person name="Kaster A.-K."/>
            <person name="Ovreas L."/>
            <person name="Rohde M."/>
            <person name="Galperin M.Y."/>
            <person name="Jogler C."/>
        </authorList>
    </citation>
    <scope>NUCLEOTIDE SEQUENCE [LARGE SCALE GENOMIC DNA]</scope>
    <source>
        <strain evidence="7 8">Enr13</strain>
    </source>
</reference>
<dbReference type="InterPro" id="IPR036388">
    <property type="entry name" value="WH-like_DNA-bd_sf"/>
</dbReference>
<keyword evidence="3" id="KW-0238">DNA-binding</keyword>
<accession>A0A518HX28</accession>
<feature type="domain" description="RNA polymerase sigma-70 region 2" evidence="5">
    <location>
        <begin position="34"/>
        <end position="90"/>
    </location>
</feature>
<dbReference type="InterPro" id="IPR013324">
    <property type="entry name" value="RNA_pol_sigma_r3/r4-like"/>
</dbReference>
<evidence type="ECO:0000256" key="1">
    <source>
        <dbReference type="ARBA" id="ARBA00023015"/>
    </source>
</evidence>
<dbReference type="InterPro" id="IPR013325">
    <property type="entry name" value="RNA_pol_sigma_r2"/>
</dbReference>
<dbReference type="InterPro" id="IPR013249">
    <property type="entry name" value="RNA_pol_sigma70_r4_t2"/>
</dbReference>
<dbReference type="Proteomes" id="UP000319004">
    <property type="component" value="Chromosome"/>
</dbReference>
<dbReference type="InterPro" id="IPR007627">
    <property type="entry name" value="RNA_pol_sigma70_r2"/>
</dbReference>
<keyword evidence="2" id="KW-0731">Sigma factor</keyword>
<evidence type="ECO:0000313" key="8">
    <source>
        <dbReference type="Proteomes" id="UP000319004"/>
    </source>
</evidence>
<evidence type="ECO:0000259" key="5">
    <source>
        <dbReference type="Pfam" id="PF04542"/>
    </source>
</evidence>
<feature type="domain" description="RNA polymerase sigma factor 70 region 4 type 2" evidence="6">
    <location>
        <begin position="149"/>
        <end position="200"/>
    </location>
</feature>
<dbReference type="EMBL" id="CP037423">
    <property type="protein sequence ID" value="QDV45412.1"/>
    <property type="molecule type" value="Genomic_DNA"/>
</dbReference>
<dbReference type="Pfam" id="PF04542">
    <property type="entry name" value="Sigma70_r2"/>
    <property type="match status" value="1"/>
</dbReference>
<dbReference type="NCBIfam" id="TIGR02984">
    <property type="entry name" value="Sig-70_plancto1"/>
    <property type="match status" value="1"/>
</dbReference>
<evidence type="ECO:0000259" key="6">
    <source>
        <dbReference type="Pfam" id="PF08281"/>
    </source>
</evidence>
<sequence>MSSITTSEANRLLAAAQNGQDDCLGQLLQMYLNYLKLLARTQLDRKLQARTSASDVVQDTLLEAHRDFDKFRGSCPEQFLAWLRTILTNNLGHIIQRHVLAEKRDVRREVSLDDIGATLERSTARLVAIIADRGQSPSADAQNHEASLLLADALAELPDDYRDVILLRHIEGLAFPDVAARMERSAGAVRMLWMRAIAQLRVRLESRGVL</sequence>
<evidence type="ECO:0000256" key="2">
    <source>
        <dbReference type="ARBA" id="ARBA00023082"/>
    </source>
</evidence>
<dbReference type="InterPro" id="IPR014284">
    <property type="entry name" value="RNA_pol_sigma-70_dom"/>
</dbReference>
<dbReference type="Gene3D" id="1.10.10.10">
    <property type="entry name" value="Winged helix-like DNA-binding domain superfamily/Winged helix DNA-binding domain"/>
    <property type="match status" value="1"/>
</dbReference>
<evidence type="ECO:0000256" key="4">
    <source>
        <dbReference type="ARBA" id="ARBA00023163"/>
    </source>
</evidence>
<dbReference type="Pfam" id="PF08281">
    <property type="entry name" value="Sigma70_r4_2"/>
    <property type="match status" value="1"/>
</dbReference>
<keyword evidence="8" id="KW-1185">Reference proteome</keyword>
<keyword evidence="1" id="KW-0805">Transcription regulation</keyword>
<evidence type="ECO:0000313" key="7">
    <source>
        <dbReference type="EMBL" id="QDV45412.1"/>
    </source>
</evidence>
<dbReference type="Gene3D" id="1.10.1740.10">
    <property type="match status" value="1"/>
</dbReference>
<dbReference type="SUPFAM" id="SSF88659">
    <property type="entry name" value="Sigma3 and sigma4 domains of RNA polymerase sigma factors"/>
    <property type="match status" value="1"/>
</dbReference>
<dbReference type="PANTHER" id="PTHR30385:SF8">
    <property type="entry name" value="RNA POLYMERASE SIGMA-E FACTOR"/>
    <property type="match status" value="1"/>
</dbReference>
<dbReference type="CDD" id="cd06171">
    <property type="entry name" value="Sigma70_r4"/>
    <property type="match status" value="1"/>
</dbReference>
<dbReference type="PANTHER" id="PTHR30385">
    <property type="entry name" value="SIGMA FACTOR F FLAGELLAR"/>
    <property type="match status" value="1"/>
</dbReference>
<dbReference type="RefSeq" id="WP_145389578.1">
    <property type="nucleotide sequence ID" value="NZ_CP037423.1"/>
</dbReference>
<dbReference type="AlphaFoldDB" id="A0A518HX28"/>
<dbReference type="GO" id="GO:0016987">
    <property type="term" value="F:sigma factor activity"/>
    <property type="evidence" value="ECO:0007669"/>
    <property type="project" value="UniProtKB-KW"/>
</dbReference>
<organism evidence="7 8">
    <name type="scientific">Stieleria neptunia</name>
    <dbReference type="NCBI Taxonomy" id="2527979"/>
    <lineage>
        <taxon>Bacteria</taxon>
        <taxon>Pseudomonadati</taxon>
        <taxon>Planctomycetota</taxon>
        <taxon>Planctomycetia</taxon>
        <taxon>Pirellulales</taxon>
        <taxon>Pirellulaceae</taxon>
        <taxon>Stieleria</taxon>
    </lineage>
</organism>
<dbReference type="GO" id="GO:0006352">
    <property type="term" value="P:DNA-templated transcription initiation"/>
    <property type="evidence" value="ECO:0007669"/>
    <property type="project" value="InterPro"/>
</dbReference>
<dbReference type="InterPro" id="IPR014326">
    <property type="entry name" value="RNA_pol_sigma-70_Plancto"/>
</dbReference>
<dbReference type="KEGG" id="snep:Enr13x_52910"/>